<dbReference type="AlphaFoldDB" id="A6HKF4"/>
<accession>A6HKF4</accession>
<evidence type="ECO:0000313" key="2">
    <source>
        <dbReference type="Proteomes" id="UP000234681"/>
    </source>
</evidence>
<gene>
    <name evidence="1" type="ORF">rCG_34949</name>
</gene>
<reference evidence="1 2" key="1">
    <citation type="submission" date="2005-07" db="EMBL/GenBank/DDBJ databases">
        <authorList>
            <person name="Mural R.J."/>
            <person name="Li P.W."/>
            <person name="Adams M.D."/>
            <person name="Amanatides P.G."/>
            <person name="Baden-Tillson H."/>
            <person name="Barnstead M."/>
            <person name="Chin S.H."/>
            <person name="Dew I."/>
            <person name="Evans C.A."/>
            <person name="Ferriera S."/>
            <person name="Flanigan M."/>
            <person name="Fosler C."/>
            <person name="Glodek A."/>
            <person name="Gu Z."/>
            <person name="Holt R.A."/>
            <person name="Jennings D."/>
            <person name="Kraft C.L."/>
            <person name="Lu F."/>
            <person name="Nguyen T."/>
            <person name="Nusskern D.R."/>
            <person name="Pfannkoch C.M."/>
            <person name="Sitter C."/>
            <person name="Sutton G.G."/>
            <person name="Venter J.C."/>
            <person name="Wang Z."/>
            <person name="Woodage T."/>
            <person name="Zheng X.H."/>
            <person name="Zhong F."/>
        </authorList>
    </citation>
    <scope>NUCLEOTIDE SEQUENCE [LARGE SCALE GENOMIC DNA]</scope>
    <source>
        <strain>BN</strain>
        <strain evidence="2">Sprague-Dawley</strain>
    </source>
</reference>
<proteinExistence type="predicted"/>
<organism evidence="1 2">
    <name type="scientific">Rattus norvegicus</name>
    <name type="common">Rat</name>
    <dbReference type="NCBI Taxonomy" id="10116"/>
    <lineage>
        <taxon>Eukaryota</taxon>
        <taxon>Metazoa</taxon>
        <taxon>Chordata</taxon>
        <taxon>Craniata</taxon>
        <taxon>Vertebrata</taxon>
        <taxon>Euteleostomi</taxon>
        <taxon>Mammalia</taxon>
        <taxon>Eutheria</taxon>
        <taxon>Euarchontoglires</taxon>
        <taxon>Glires</taxon>
        <taxon>Rodentia</taxon>
        <taxon>Myomorpha</taxon>
        <taxon>Muroidea</taxon>
        <taxon>Muridae</taxon>
        <taxon>Murinae</taxon>
        <taxon>Rattus</taxon>
    </lineage>
</organism>
<dbReference type="EMBL" id="CH473948">
    <property type="protein sequence ID" value="EDM06509.1"/>
    <property type="molecule type" value="Genomic_DNA"/>
</dbReference>
<evidence type="ECO:0000313" key="1">
    <source>
        <dbReference type="EMBL" id="EDM06509.1"/>
    </source>
</evidence>
<sequence length="36" mass="3943">MEPKAGQEIHQQPGLHCFYGASTEQLTSAKRPEADS</sequence>
<protein>
    <submittedName>
        <fullName evidence="1">RCG34949</fullName>
    </submittedName>
</protein>
<dbReference type="Proteomes" id="UP000234681">
    <property type="component" value="Chromosome 10"/>
</dbReference>
<name>A6HKF4_RAT</name>